<feature type="compositionally biased region" description="Basic and acidic residues" evidence="1">
    <location>
        <begin position="53"/>
        <end position="67"/>
    </location>
</feature>
<accession>S3C136</accession>
<sequence>MEGYSIEGSSSKDALLQASPTTPMSATDETTQQPPTIINPLAWWRRLWRQWRPGESEQQREQQDTDAMHAPQPPLDESGHTPTTVADAGYALLLATQYAGTATLYGAYNVKYRGSQDDIAYAEMTVQIALATAVAAYAAAPKCPPPHMWWASQIPRYADCAAMNVEAAYAAISASDTASWSLTSIAGVFPWPRVPLPKPDHHRDIDKVVESIITAATMSAAAVQSAVEAALTTTMTTTMTPPTAINTPEKGRQVPYDVEDVSRLCLAGTLAQASAASASAAASAVRAAHPVLASRAARAASTAIAASTNATIMRLKVQAALAPALSSKYEKHEKNIHKWLTKLESLRSRTARPDLNTCMSDLNELSSEAFLASQANWVISETTALRISSGRVKVNVTGGDCDSDMSDESSSTVAASTPAPDN</sequence>
<feature type="compositionally biased region" description="Low complexity" evidence="1">
    <location>
        <begin position="408"/>
        <end position="422"/>
    </location>
</feature>
<gene>
    <name evidence="2" type="ORF">F503_02170</name>
</gene>
<reference evidence="2 3" key="1">
    <citation type="journal article" date="2013" name="BMC Genomics">
        <title>The genome and transcriptome of the pine saprophyte Ophiostoma piceae, and a comparison with the bark beetle-associated pine pathogen Grosmannia clavigera.</title>
        <authorList>
            <person name="Haridas S."/>
            <person name="Wang Y."/>
            <person name="Lim L."/>
            <person name="Massoumi Alamouti S."/>
            <person name="Jackman S."/>
            <person name="Docking R."/>
            <person name="Robertson G."/>
            <person name="Birol I."/>
            <person name="Bohlmann J."/>
            <person name="Breuil C."/>
        </authorList>
    </citation>
    <scope>NUCLEOTIDE SEQUENCE [LARGE SCALE GENOMIC DNA]</scope>
    <source>
        <strain evidence="2 3">UAMH 11346</strain>
    </source>
</reference>
<feature type="region of interest" description="Disordered" evidence="1">
    <location>
        <begin position="53"/>
        <end position="81"/>
    </location>
</feature>
<feature type="compositionally biased region" description="Polar residues" evidence="1">
    <location>
        <begin position="7"/>
        <end position="34"/>
    </location>
</feature>
<feature type="region of interest" description="Disordered" evidence="1">
    <location>
        <begin position="399"/>
        <end position="422"/>
    </location>
</feature>
<organism evidence="2 3">
    <name type="scientific">Ophiostoma piceae (strain UAMH 11346)</name>
    <name type="common">Sap stain fungus</name>
    <dbReference type="NCBI Taxonomy" id="1262450"/>
    <lineage>
        <taxon>Eukaryota</taxon>
        <taxon>Fungi</taxon>
        <taxon>Dikarya</taxon>
        <taxon>Ascomycota</taxon>
        <taxon>Pezizomycotina</taxon>
        <taxon>Sordariomycetes</taxon>
        <taxon>Sordariomycetidae</taxon>
        <taxon>Ophiostomatales</taxon>
        <taxon>Ophiostomataceae</taxon>
        <taxon>Ophiostoma</taxon>
    </lineage>
</organism>
<dbReference type="EMBL" id="KE148156">
    <property type="protein sequence ID" value="EPE05431.1"/>
    <property type="molecule type" value="Genomic_DNA"/>
</dbReference>
<name>S3C136_OPHP1</name>
<evidence type="ECO:0000313" key="2">
    <source>
        <dbReference type="EMBL" id="EPE05431.1"/>
    </source>
</evidence>
<keyword evidence="3" id="KW-1185">Reference proteome</keyword>
<dbReference type="HOGENOM" id="CLU_650686_0_0_1"/>
<evidence type="ECO:0000313" key="3">
    <source>
        <dbReference type="Proteomes" id="UP000016923"/>
    </source>
</evidence>
<dbReference type="VEuPathDB" id="FungiDB:F503_02170"/>
<evidence type="ECO:0000256" key="1">
    <source>
        <dbReference type="SAM" id="MobiDB-lite"/>
    </source>
</evidence>
<protein>
    <submittedName>
        <fullName evidence="2">Uncharacterized protein</fullName>
    </submittedName>
</protein>
<dbReference type="Proteomes" id="UP000016923">
    <property type="component" value="Unassembled WGS sequence"/>
</dbReference>
<proteinExistence type="predicted"/>
<feature type="region of interest" description="Disordered" evidence="1">
    <location>
        <begin position="1"/>
        <end position="34"/>
    </location>
</feature>
<dbReference type="AlphaFoldDB" id="S3C136"/>